<comment type="caution">
    <text evidence="2">The sequence shown here is derived from an EMBL/GenBank/DDBJ whole genome shotgun (WGS) entry which is preliminary data.</text>
</comment>
<proteinExistence type="predicted"/>
<dbReference type="OrthoDB" id="4490927at2759"/>
<reference evidence="2 3" key="1">
    <citation type="submission" date="2016-12" db="EMBL/GenBank/DDBJ databases">
        <title>The genomes of Aspergillus section Nigri reveals drivers in fungal speciation.</title>
        <authorList>
            <consortium name="DOE Joint Genome Institute"/>
            <person name="Vesth T.C."/>
            <person name="Nybo J."/>
            <person name="Theobald S."/>
            <person name="Brandl J."/>
            <person name="Frisvad J.C."/>
            <person name="Nielsen K.F."/>
            <person name="Lyhne E.K."/>
            <person name="Kogle M.E."/>
            <person name="Kuo A."/>
            <person name="Riley R."/>
            <person name="Clum A."/>
            <person name="Nolan M."/>
            <person name="Lipzen A."/>
            <person name="Salamov A."/>
            <person name="Henrissat B."/>
            <person name="Wiebenga A."/>
            <person name="De Vries R.P."/>
            <person name="Grigoriev I.V."/>
            <person name="Mortensen U.H."/>
            <person name="Andersen M.R."/>
            <person name="Baker S.E."/>
        </authorList>
    </citation>
    <scope>NUCLEOTIDE SEQUENCE [LARGE SCALE GENOMIC DNA]</scope>
    <source>
        <strain evidence="2 3">CBS 115572</strain>
    </source>
</reference>
<dbReference type="GeneID" id="37114167"/>
<keyword evidence="3" id="KW-1185">Reference proteome</keyword>
<feature type="chain" id="PRO_5016281354" evidence="1">
    <location>
        <begin position="19"/>
        <end position="65"/>
    </location>
</feature>
<protein>
    <submittedName>
        <fullName evidence="2">Uncharacterized protein</fullName>
    </submittedName>
</protein>
<organism evidence="2 3">
    <name type="scientific">Aspergillus sclerotioniger CBS 115572</name>
    <dbReference type="NCBI Taxonomy" id="1450535"/>
    <lineage>
        <taxon>Eukaryota</taxon>
        <taxon>Fungi</taxon>
        <taxon>Dikarya</taxon>
        <taxon>Ascomycota</taxon>
        <taxon>Pezizomycotina</taxon>
        <taxon>Eurotiomycetes</taxon>
        <taxon>Eurotiomycetidae</taxon>
        <taxon>Eurotiales</taxon>
        <taxon>Aspergillaceae</taxon>
        <taxon>Aspergillus</taxon>
        <taxon>Aspergillus subgen. Circumdati</taxon>
    </lineage>
</organism>
<feature type="signal peptide" evidence="1">
    <location>
        <begin position="1"/>
        <end position="18"/>
    </location>
</feature>
<dbReference type="Proteomes" id="UP000246702">
    <property type="component" value="Unassembled WGS sequence"/>
</dbReference>
<keyword evidence="1" id="KW-0732">Signal</keyword>
<dbReference type="AlphaFoldDB" id="A0A317WBH6"/>
<evidence type="ECO:0000313" key="3">
    <source>
        <dbReference type="Proteomes" id="UP000246702"/>
    </source>
</evidence>
<dbReference type="EMBL" id="MSFK01000018">
    <property type="protein sequence ID" value="PWY83784.1"/>
    <property type="molecule type" value="Genomic_DNA"/>
</dbReference>
<accession>A0A317WBH6</accession>
<gene>
    <name evidence="2" type="ORF">BO94DRAFT_536464</name>
</gene>
<name>A0A317WBH6_9EURO</name>
<evidence type="ECO:0000313" key="2">
    <source>
        <dbReference type="EMBL" id="PWY83784.1"/>
    </source>
</evidence>
<evidence type="ECO:0000256" key="1">
    <source>
        <dbReference type="SAM" id="SignalP"/>
    </source>
</evidence>
<sequence length="65" mass="7100">MQLFKFLAFSLLATLANAAAVNLEDTTPIPKDTLDKRGDMCGQFCVGPHSCHGKCSRCINLVCRK</sequence>
<dbReference type="RefSeq" id="XP_025466252.1">
    <property type="nucleotide sequence ID" value="XM_025612024.1"/>
</dbReference>